<reference evidence="3" key="2">
    <citation type="submission" date="2025-08" db="UniProtKB">
        <authorList>
            <consortium name="Ensembl"/>
        </authorList>
    </citation>
    <scope>IDENTIFICATION</scope>
</reference>
<feature type="compositionally biased region" description="Basic and acidic residues" evidence="1">
    <location>
        <begin position="91"/>
        <end position="112"/>
    </location>
</feature>
<dbReference type="Proteomes" id="UP000694397">
    <property type="component" value="Chromosome 6"/>
</dbReference>
<dbReference type="GO" id="GO:0002218">
    <property type="term" value="P:activation of innate immune response"/>
    <property type="evidence" value="ECO:0007669"/>
    <property type="project" value="InterPro"/>
</dbReference>
<dbReference type="InterPro" id="IPR036875">
    <property type="entry name" value="Znf_CCHC_sf"/>
</dbReference>
<feature type="region of interest" description="Disordered" evidence="1">
    <location>
        <begin position="128"/>
        <end position="147"/>
    </location>
</feature>
<dbReference type="GO" id="GO:0008270">
    <property type="term" value="F:zinc ion binding"/>
    <property type="evidence" value="ECO:0007669"/>
    <property type="project" value="InterPro"/>
</dbReference>
<sequence>MNSNRGTVRCCSLQVVARLKCYLFYSNQPPFCWVCQGFGHPGAECTNMRYSNCLERGHMAKDYKGPRRCNICGAEDHLARTCSQRQPSYADEQKRGGGDHEREKVSSKDRGGPRPIFAGRGWKSYGLAGYGRTPLQYDDLPSSFRPE</sequence>
<keyword evidence="4" id="KW-1185">Reference proteome</keyword>
<feature type="domain" description="CCHC-type" evidence="2">
    <location>
        <begin position="31"/>
        <end position="47"/>
    </location>
</feature>
<dbReference type="GO" id="GO:0003723">
    <property type="term" value="F:RNA binding"/>
    <property type="evidence" value="ECO:0007669"/>
    <property type="project" value="InterPro"/>
</dbReference>
<feature type="domain" description="CCHC-type" evidence="2">
    <location>
        <begin position="68"/>
        <end position="84"/>
    </location>
</feature>
<accession>A0A8C9R5F1</accession>
<dbReference type="GeneTree" id="ENSGT00980000198840"/>
<proteinExistence type="predicted"/>
<dbReference type="Gene3D" id="4.10.60.10">
    <property type="entry name" value="Zinc finger, CCHC-type"/>
    <property type="match status" value="1"/>
</dbReference>
<protein>
    <recommendedName>
        <fullName evidence="2">CCHC-type domain-containing protein</fullName>
    </recommendedName>
</protein>
<reference evidence="3 4" key="1">
    <citation type="submission" date="2019-04" db="EMBL/GenBank/DDBJ databases">
        <authorList>
            <consortium name="Wellcome Sanger Institute Data Sharing"/>
        </authorList>
    </citation>
    <scope>NUCLEOTIDE SEQUENCE [LARGE SCALE GENOMIC DNA]</scope>
</reference>
<evidence type="ECO:0000259" key="2">
    <source>
        <dbReference type="SMART" id="SM00343"/>
    </source>
</evidence>
<dbReference type="OrthoDB" id="8952792at2759"/>
<dbReference type="GO" id="GO:0003690">
    <property type="term" value="F:double-stranded DNA binding"/>
    <property type="evidence" value="ECO:0007669"/>
    <property type="project" value="InterPro"/>
</dbReference>
<dbReference type="AlphaFoldDB" id="A0A8C9R5F1"/>
<name>A0A8C9R5F1_SCLFO</name>
<dbReference type="SUPFAM" id="SSF57756">
    <property type="entry name" value="Retrovirus zinc finger-like domains"/>
    <property type="match status" value="1"/>
</dbReference>
<organism evidence="3 4">
    <name type="scientific">Scleropages formosus</name>
    <name type="common">Asian bonytongue</name>
    <name type="synonym">Osteoglossum formosum</name>
    <dbReference type="NCBI Taxonomy" id="113540"/>
    <lineage>
        <taxon>Eukaryota</taxon>
        <taxon>Metazoa</taxon>
        <taxon>Chordata</taxon>
        <taxon>Craniata</taxon>
        <taxon>Vertebrata</taxon>
        <taxon>Euteleostomi</taxon>
        <taxon>Actinopterygii</taxon>
        <taxon>Neopterygii</taxon>
        <taxon>Teleostei</taxon>
        <taxon>Osteoglossocephala</taxon>
        <taxon>Osteoglossomorpha</taxon>
        <taxon>Osteoglossiformes</taxon>
        <taxon>Osteoglossidae</taxon>
        <taxon>Scleropages</taxon>
    </lineage>
</organism>
<dbReference type="PANTHER" id="PTHR22639">
    <property type="entry name" value="GAG-RELATED PROTEIN"/>
    <property type="match status" value="1"/>
</dbReference>
<dbReference type="SMART" id="SM00343">
    <property type="entry name" value="ZnF_C2HC"/>
    <property type="match status" value="2"/>
</dbReference>
<reference evidence="3" key="3">
    <citation type="submission" date="2025-09" db="UniProtKB">
        <authorList>
            <consortium name="Ensembl"/>
        </authorList>
    </citation>
    <scope>IDENTIFICATION</scope>
</reference>
<evidence type="ECO:0000256" key="1">
    <source>
        <dbReference type="SAM" id="MobiDB-lite"/>
    </source>
</evidence>
<dbReference type="PANTHER" id="PTHR22639:SF3">
    <property type="entry name" value="ZINC FINGER CCHC DOMAIN-CONTAINING PROTEIN 3"/>
    <property type="match status" value="1"/>
</dbReference>
<dbReference type="InterPro" id="IPR001878">
    <property type="entry name" value="Znf_CCHC"/>
</dbReference>
<evidence type="ECO:0000313" key="4">
    <source>
        <dbReference type="Proteomes" id="UP000694397"/>
    </source>
</evidence>
<dbReference type="Ensembl" id="ENSSFOT00015011505.2">
    <property type="protein sequence ID" value="ENSSFOP00015011356.2"/>
    <property type="gene ID" value="ENSSFOG00015026811.1"/>
</dbReference>
<dbReference type="InterPro" id="IPR042509">
    <property type="entry name" value="ZCCHC3"/>
</dbReference>
<feature type="region of interest" description="Disordered" evidence="1">
    <location>
        <begin position="83"/>
        <end position="121"/>
    </location>
</feature>
<evidence type="ECO:0000313" key="3">
    <source>
        <dbReference type="Ensembl" id="ENSSFOP00015011356.2"/>
    </source>
</evidence>